<feature type="region of interest" description="Disordered" evidence="10">
    <location>
        <begin position="632"/>
        <end position="748"/>
    </location>
</feature>
<evidence type="ECO:0000256" key="10">
    <source>
        <dbReference type="SAM" id="MobiDB-lite"/>
    </source>
</evidence>
<feature type="region of interest" description="Disordered" evidence="10">
    <location>
        <begin position="12"/>
        <end position="97"/>
    </location>
</feature>
<organism evidence="13 14">
    <name type="scientific">Kwoniella heveanensis BCC8398</name>
    <dbReference type="NCBI Taxonomy" id="1296120"/>
    <lineage>
        <taxon>Eukaryota</taxon>
        <taxon>Fungi</taxon>
        <taxon>Dikarya</taxon>
        <taxon>Basidiomycota</taxon>
        <taxon>Agaricomycotina</taxon>
        <taxon>Tremellomycetes</taxon>
        <taxon>Tremellales</taxon>
        <taxon>Cryptococcaceae</taxon>
        <taxon>Kwoniella</taxon>
    </lineage>
</organism>
<feature type="domain" description="VTT" evidence="12">
    <location>
        <begin position="197"/>
        <end position="311"/>
    </location>
</feature>
<evidence type="ECO:0000313" key="14">
    <source>
        <dbReference type="Proteomes" id="UP000092666"/>
    </source>
</evidence>
<name>A0A1B9GHE7_9TREE</name>
<accession>A0A1B9GHE7</accession>
<evidence type="ECO:0000256" key="3">
    <source>
        <dbReference type="ARBA" id="ARBA00008640"/>
    </source>
</evidence>
<feature type="compositionally biased region" description="Basic and acidic residues" evidence="10">
    <location>
        <begin position="20"/>
        <end position="36"/>
    </location>
</feature>
<comment type="subcellular location">
    <subcellularLocation>
        <location evidence="2">Golgi apparatus membrane</location>
        <topology evidence="2">Multi-pass membrane protein</topology>
    </subcellularLocation>
</comment>
<evidence type="ECO:0000256" key="8">
    <source>
        <dbReference type="ARBA" id="ARBA00023034"/>
    </source>
</evidence>
<feature type="transmembrane region" description="Helical" evidence="11">
    <location>
        <begin position="322"/>
        <end position="344"/>
    </location>
</feature>
<comment type="function">
    <text evidence="1">Golgi membrane protein involved in vesicular trafficking and spindle migration.</text>
</comment>
<dbReference type="GO" id="GO:0000139">
    <property type="term" value="C:Golgi membrane"/>
    <property type="evidence" value="ECO:0007669"/>
    <property type="project" value="UniProtKB-SubCell"/>
</dbReference>
<keyword evidence="9 11" id="KW-0472">Membrane</keyword>
<feature type="compositionally biased region" description="Polar residues" evidence="10">
    <location>
        <begin position="87"/>
        <end position="97"/>
    </location>
</feature>
<comment type="similarity">
    <text evidence="3">Belongs to the TVP38/TMEM64 family.</text>
</comment>
<keyword evidence="6 11" id="KW-0812">Transmembrane</keyword>
<keyword evidence="7 11" id="KW-1133">Transmembrane helix</keyword>
<feature type="transmembrane region" description="Helical" evidence="11">
    <location>
        <begin position="262"/>
        <end position="283"/>
    </location>
</feature>
<reference evidence="14" key="2">
    <citation type="submission" date="2013-12" db="EMBL/GenBank/DDBJ databases">
        <title>Evolution of pathogenesis and genome organization in the Tremellales.</title>
        <authorList>
            <person name="Cuomo C."/>
            <person name="Litvintseva A."/>
            <person name="Heitman J."/>
            <person name="Chen Y."/>
            <person name="Sun S."/>
            <person name="Springer D."/>
            <person name="Dromer F."/>
            <person name="Young S."/>
            <person name="Zeng Q."/>
            <person name="Chapman S."/>
            <person name="Gujja S."/>
            <person name="Saif S."/>
            <person name="Birren B."/>
        </authorList>
    </citation>
    <scope>NUCLEOTIDE SEQUENCE [LARGE SCALE GENOMIC DNA]</scope>
    <source>
        <strain evidence="14">BCC8398</strain>
    </source>
</reference>
<feature type="compositionally biased region" description="Low complexity" evidence="10">
    <location>
        <begin position="67"/>
        <end position="86"/>
    </location>
</feature>
<keyword evidence="8" id="KW-0333">Golgi apparatus</keyword>
<dbReference type="Pfam" id="PF09335">
    <property type="entry name" value="VTT_dom"/>
    <property type="match status" value="1"/>
</dbReference>
<protein>
    <recommendedName>
        <fullName evidence="4">Golgi apparatus membrane protein TVP38</fullName>
    </recommendedName>
    <alternativeName>
        <fullName evidence="5">Golgi apparatus membrane protein tvp38</fullName>
    </alternativeName>
</protein>
<dbReference type="EMBL" id="KV700150">
    <property type="protein sequence ID" value="OCF30425.1"/>
    <property type="molecule type" value="Genomic_DNA"/>
</dbReference>
<evidence type="ECO:0000259" key="12">
    <source>
        <dbReference type="Pfam" id="PF09335"/>
    </source>
</evidence>
<evidence type="ECO:0000256" key="7">
    <source>
        <dbReference type="ARBA" id="ARBA00022989"/>
    </source>
</evidence>
<gene>
    <name evidence="13" type="ORF">I316_07953</name>
</gene>
<feature type="transmembrane region" description="Helical" evidence="11">
    <location>
        <begin position="200"/>
        <end position="223"/>
    </location>
</feature>
<feature type="compositionally biased region" description="Basic and acidic residues" evidence="10">
    <location>
        <begin position="706"/>
        <end position="748"/>
    </location>
</feature>
<feature type="region of interest" description="Disordered" evidence="10">
    <location>
        <begin position="500"/>
        <end position="582"/>
    </location>
</feature>
<feature type="compositionally biased region" description="Basic and acidic residues" evidence="10">
    <location>
        <begin position="662"/>
        <end position="673"/>
    </location>
</feature>
<feature type="compositionally biased region" description="Polar residues" evidence="10">
    <location>
        <begin position="533"/>
        <end position="544"/>
    </location>
</feature>
<dbReference type="PANTHER" id="PTHR47549">
    <property type="entry name" value="GOLGI APPARATUS MEMBRANE PROTEIN TVP38-RELATED"/>
    <property type="match status" value="1"/>
</dbReference>
<evidence type="ECO:0000256" key="11">
    <source>
        <dbReference type="SAM" id="Phobius"/>
    </source>
</evidence>
<dbReference type="Proteomes" id="UP000092666">
    <property type="component" value="Unassembled WGS sequence"/>
</dbReference>
<evidence type="ECO:0000256" key="9">
    <source>
        <dbReference type="ARBA" id="ARBA00023136"/>
    </source>
</evidence>
<feature type="transmembrane region" description="Helical" evidence="11">
    <location>
        <begin position="177"/>
        <end position="194"/>
    </location>
</feature>
<evidence type="ECO:0000256" key="4">
    <source>
        <dbReference type="ARBA" id="ARBA00013533"/>
    </source>
</evidence>
<proteinExistence type="inferred from homology"/>
<dbReference type="InterPro" id="IPR051076">
    <property type="entry name" value="Golgi_membrane_TVP38/TMEM64"/>
</dbReference>
<feature type="transmembrane region" description="Helical" evidence="11">
    <location>
        <begin position="289"/>
        <end position="310"/>
    </location>
</feature>
<dbReference type="InterPro" id="IPR032816">
    <property type="entry name" value="VTT_dom"/>
</dbReference>
<keyword evidence="14" id="KW-1185">Reference proteome</keyword>
<dbReference type="PANTHER" id="PTHR47549:SF2">
    <property type="entry name" value="GOLGI APPARATUS MEMBRANE PROTEIN TVP38"/>
    <property type="match status" value="1"/>
</dbReference>
<reference evidence="13 14" key="1">
    <citation type="submission" date="2013-07" db="EMBL/GenBank/DDBJ databases">
        <title>The Genome Sequence of Cryptococcus heveanensis BCC8398.</title>
        <authorList>
            <consortium name="The Broad Institute Genome Sequencing Platform"/>
            <person name="Cuomo C."/>
            <person name="Litvintseva A."/>
            <person name="Chen Y."/>
            <person name="Heitman J."/>
            <person name="Sun S."/>
            <person name="Springer D."/>
            <person name="Dromer F."/>
            <person name="Young S.K."/>
            <person name="Zeng Q."/>
            <person name="Gargeya S."/>
            <person name="Fitzgerald M."/>
            <person name="Abouelleil A."/>
            <person name="Alvarado L."/>
            <person name="Berlin A.M."/>
            <person name="Chapman S.B."/>
            <person name="Dewar J."/>
            <person name="Goldberg J."/>
            <person name="Griggs A."/>
            <person name="Gujja S."/>
            <person name="Hansen M."/>
            <person name="Howarth C."/>
            <person name="Imamovic A."/>
            <person name="Larimer J."/>
            <person name="McCowan C."/>
            <person name="Murphy C."/>
            <person name="Pearson M."/>
            <person name="Priest M."/>
            <person name="Roberts A."/>
            <person name="Saif S."/>
            <person name="Shea T."/>
            <person name="Sykes S."/>
            <person name="Wortman J."/>
            <person name="Nusbaum C."/>
            <person name="Birren B."/>
        </authorList>
    </citation>
    <scope>NUCLEOTIDE SEQUENCE [LARGE SCALE GENOMIC DNA]</scope>
    <source>
        <strain evidence="13 14">BCC8398</strain>
    </source>
</reference>
<dbReference type="AlphaFoldDB" id="A0A1B9GHE7"/>
<feature type="compositionally biased region" description="Low complexity" evidence="10">
    <location>
        <begin position="503"/>
        <end position="515"/>
    </location>
</feature>
<evidence type="ECO:0000256" key="1">
    <source>
        <dbReference type="ARBA" id="ARBA00002978"/>
    </source>
</evidence>
<dbReference type="STRING" id="1296120.A0A1B9GHE7"/>
<dbReference type="OrthoDB" id="166803at2759"/>
<sequence>MAVLLPIPLALTRRRRSSHQHTDSDGHVRSHSHGDDGGGNGISPPPSPPTAGPSRTSFVESGPGALSSSRPTSPSIPTTGSSSQSPNGASTSNRASSVDTSSQSVLALFKEDYISARVYMKELDYKQALRSALRRHMYKWYAILIIAIVLTALITVKHETVVEFCEPVTRRVRAWPGGWLIPIAILIVVSFPPLVGHEIIGILCGLVWGLGIGFAILAAGTFLGEIATWIAFKWCCQGRAAKFEKKNKLYASLTQLIREKSFMFTLVLRFSAVPGHIVTAVSASAGADFWMYLAAAFLTLPKQFTIVYLGKAFGTQSRKNTIISICTTVLTLLGTIVAAVYIYYQMRIVMRRNAALTLPTISEGSTTVTMTEYSDDKRDFMGTGNNIYARRPWLVSNNSTLSTTGYRTPTRSWSMPGHMNEEELREWVEEMKYEQAATAQFNDDAGISGKVKDGWATPLIQIDANGDGASPHDEIVASSRMFDNLPPVFSPMLEVPPRLNGFGSSSPSGTSTPYYAETDGLVPDVPVPPSIAPTDNSSEIDLNLTSTYTYPPTSTPTPPKRGESSTPRPIYPGTDSPRRGGREIADEADAYAIARGARRPDYGRMRGDSRAALLGRPVDDAALEMGGGSWRRDYTRSRGDSGAALIRPNLDDADNGLGRAIESWKRDYGRSRGESGAAILGRPKDEDLGLISRPSSVVGKTSGAPRKSESERLPDVGKKHDSDEVEELRKELNGGEVHPDRQYGQEEV</sequence>
<evidence type="ECO:0000256" key="6">
    <source>
        <dbReference type="ARBA" id="ARBA00022692"/>
    </source>
</evidence>
<evidence type="ECO:0000256" key="5">
    <source>
        <dbReference type="ARBA" id="ARBA00020673"/>
    </source>
</evidence>
<evidence type="ECO:0000256" key="2">
    <source>
        <dbReference type="ARBA" id="ARBA00004653"/>
    </source>
</evidence>
<evidence type="ECO:0000313" key="13">
    <source>
        <dbReference type="EMBL" id="OCF30425.1"/>
    </source>
</evidence>
<feature type="transmembrane region" description="Helical" evidence="11">
    <location>
        <begin position="138"/>
        <end position="156"/>
    </location>
</feature>